<evidence type="ECO:0000259" key="4">
    <source>
        <dbReference type="PROSITE" id="PS51891"/>
    </source>
</evidence>
<evidence type="ECO:0000313" key="5">
    <source>
        <dbReference type="EMBL" id="KAK8080909.1"/>
    </source>
</evidence>
<gene>
    <name evidence="5" type="ORF">PG997_008727</name>
</gene>
<dbReference type="Gene3D" id="2.170.150.70">
    <property type="match status" value="2"/>
</dbReference>
<comment type="caution">
    <text evidence="5">The sequence shown here is derived from an EMBL/GenBank/DDBJ whole genome shotgun (WGS) entry which is preliminary data.</text>
</comment>
<dbReference type="Pfam" id="PF04828">
    <property type="entry name" value="GFA"/>
    <property type="match status" value="1"/>
</dbReference>
<dbReference type="SUPFAM" id="SSF51316">
    <property type="entry name" value="Mss4-like"/>
    <property type="match status" value="2"/>
</dbReference>
<dbReference type="PANTHER" id="PTHR28620">
    <property type="entry name" value="CENTROMERE PROTEIN V"/>
    <property type="match status" value="1"/>
</dbReference>
<name>A0ABR1WBN2_9PEZI</name>
<accession>A0ABR1WBN2</accession>
<proteinExistence type="inferred from homology"/>
<feature type="domain" description="CENP-V/GFA" evidence="4">
    <location>
        <begin position="9"/>
        <end position="120"/>
    </location>
</feature>
<dbReference type="PROSITE" id="PS51891">
    <property type="entry name" value="CENP_V_GFA"/>
    <property type="match status" value="1"/>
</dbReference>
<dbReference type="InterPro" id="IPR011057">
    <property type="entry name" value="Mss4-like_sf"/>
</dbReference>
<keyword evidence="3" id="KW-0862">Zinc</keyword>
<evidence type="ECO:0000256" key="2">
    <source>
        <dbReference type="ARBA" id="ARBA00022723"/>
    </source>
</evidence>
<sequence length="286" mass="31541">MSSKHMNHYGGNCHCGRYRFEVSLPRGDQICHLVLCTKKAYLWLAPPKGNFRVTRNDSQLTEYDSGVLLEKDAAQTNEDTPIQFCSHCGTGVVGEHGAGPLKGTFLVNPISIQRWLNNYRSAIIAVHTDDDGQQIAGSIDAGPPYTFSCHCGVVKATLNAPLKDQELKEDNCSRCVRTGYIGVYPTKDEVSIPASSWENTFAYGGKYGGGSRHCKTCGVLVFDEVVGPPISVFDSVPLERRERLLEVYHRNMSLQPLNIRCVEGLDLGPLEIQRSDKGTEGYTLDP</sequence>
<dbReference type="GeneID" id="92046102"/>
<dbReference type="EMBL" id="JAQQWN010000006">
    <property type="protein sequence ID" value="KAK8080909.1"/>
    <property type="molecule type" value="Genomic_DNA"/>
</dbReference>
<reference evidence="5 6" key="1">
    <citation type="submission" date="2023-01" db="EMBL/GenBank/DDBJ databases">
        <title>Analysis of 21 Apiospora genomes using comparative genomics revels a genus with tremendous synthesis potential of carbohydrate active enzymes and secondary metabolites.</title>
        <authorList>
            <person name="Sorensen T."/>
        </authorList>
    </citation>
    <scope>NUCLEOTIDE SEQUENCE [LARGE SCALE GENOMIC DNA]</scope>
    <source>
        <strain evidence="5 6">CBS 114990</strain>
    </source>
</reference>
<dbReference type="PANTHER" id="PTHR28620:SF1">
    <property type="entry name" value="CENP-V_GFA DOMAIN-CONTAINING PROTEIN"/>
    <property type="match status" value="1"/>
</dbReference>
<evidence type="ECO:0000256" key="3">
    <source>
        <dbReference type="ARBA" id="ARBA00022833"/>
    </source>
</evidence>
<evidence type="ECO:0000313" key="6">
    <source>
        <dbReference type="Proteomes" id="UP001433268"/>
    </source>
</evidence>
<dbReference type="InterPro" id="IPR006913">
    <property type="entry name" value="CENP-V/GFA"/>
</dbReference>
<comment type="similarity">
    <text evidence="1">Belongs to the Gfa family.</text>
</comment>
<organism evidence="5 6">
    <name type="scientific">Apiospora hydei</name>
    <dbReference type="NCBI Taxonomy" id="1337664"/>
    <lineage>
        <taxon>Eukaryota</taxon>
        <taxon>Fungi</taxon>
        <taxon>Dikarya</taxon>
        <taxon>Ascomycota</taxon>
        <taxon>Pezizomycotina</taxon>
        <taxon>Sordariomycetes</taxon>
        <taxon>Xylariomycetidae</taxon>
        <taxon>Amphisphaeriales</taxon>
        <taxon>Apiosporaceae</taxon>
        <taxon>Apiospora</taxon>
    </lineage>
</organism>
<protein>
    <recommendedName>
        <fullName evidence="4">CENP-V/GFA domain-containing protein</fullName>
    </recommendedName>
</protein>
<dbReference type="Proteomes" id="UP001433268">
    <property type="component" value="Unassembled WGS sequence"/>
</dbReference>
<dbReference type="RefSeq" id="XP_066668384.1">
    <property type="nucleotide sequence ID" value="XM_066813042.1"/>
</dbReference>
<keyword evidence="2" id="KW-0479">Metal-binding</keyword>
<dbReference type="InterPro" id="IPR052355">
    <property type="entry name" value="CENP-V-like"/>
</dbReference>
<evidence type="ECO:0000256" key="1">
    <source>
        <dbReference type="ARBA" id="ARBA00005495"/>
    </source>
</evidence>
<keyword evidence="6" id="KW-1185">Reference proteome</keyword>